<protein>
    <submittedName>
        <fullName evidence="2">Uncharacterized protein</fullName>
    </submittedName>
</protein>
<sequence length="261" mass="28504">MNTQSTRQQHHHYKASLSLQLCVSSGSNNLFILVVKEYLRASPSVIRTPPKPKSLLYKAYLFPWNSVHPYPTQTFPSTTYQPHSSQKLASNSCQNLTTSSQSSTAPTTTAPTTAPTTTAPTTAPTTTAPTTPPTPTRRQSMRAITPASTDPKFIRPSNDLRKALKVVMSSESDRPGPPSKKKAPIVLAAPFVLAKKTRSITTAPTQVSNRNRNNPVEVDSEPSSDGVETLMDLTQDSDEENAKVTKKPQRKMKNGESELDD</sequence>
<reference evidence="3" key="1">
    <citation type="submission" date="2014-03" db="EMBL/GenBank/DDBJ databases">
        <title>The Genome Sequence of Puccinia striiformis f. sp. tritici PST-78.</title>
        <authorList>
            <consortium name="The Broad Institute Genome Sequencing Platform"/>
            <person name="Cuomo C."/>
            <person name="Hulbert S."/>
            <person name="Chen X."/>
            <person name="Walker B."/>
            <person name="Young S.K."/>
            <person name="Zeng Q."/>
            <person name="Gargeya S."/>
            <person name="Fitzgerald M."/>
            <person name="Haas B."/>
            <person name="Abouelleil A."/>
            <person name="Alvarado L."/>
            <person name="Arachchi H.M."/>
            <person name="Berlin A.M."/>
            <person name="Chapman S.B."/>
            <person name="Goldberg J."/>
            <person name="Griggs A."/>
            <person name="Gujja S."/>
            <person name="Hansen M."/>
            <person name="Howarth C."/>
            <person name="Imamovic A."/>
            <person name="Larimer J."/>
            <person name="McCowan C."/>
            <person name="Montmayeur A."/>
            <person name="Murphy C."/>
            <person name="Neiman D."/>
            <person name="Pearson M."/>
            <person name="Priest M."/>
            <person name="Roberts A."/>
            <person name="Saif S."/>
            <person name="Shea T."/>
            <person name="Sisk P."/>
            <person name="Sykes S."/>
            <person name="Wortman J."/>
            <person name="Nusbaum C."/>
            <person name="Birren B."/>
        </authorList>
    </citation>
    <scope>NUCLEOTIDE SEQUENCE [LARGE SCALE GENOMIC DNA]</scope>
    <source>
        <strain evidence="3">race PST-78</strain>
    </source>
</reference>
<evidence type="ECO:0000256" key="1">
    <source>
        <dbReference type="SAM" id="MobiDB-lite"/>
    </source>
</evidence>
<feature type="compositionally biased region" description="Polar residues" evidence="1">
    <location>
        <begin position="77"/>
        <end position="103"/>
    </location>
</feature>
<feature type="compositionally biased region" description="Low complexity" evidence="1">
    <location>
        <begin position="104"/>
        <end position="129"/>
    </location>
</feature>
<evidence type="ECO:0000313" key="2">
    <source>
        <dbReference type="EMBL" id="KNE88856.1"/>
    </source>
</evidence>
<dbReference type="Proteomes" id="UP000054564">
    <property type="component" value="Unassembled WGS sequence"/>
</dbReference>
<gene>
    <name evidence="2" type="ORF">PSTG_17703</name>
</gene>
<feature type="compositionally biased region" description="Polar residues" evidence="1">
    <location>
        <begin position="199"/>
        <end position="214"/>
    </location>
</feature>
<feature type="region of interest" description="Disordered" evidence="1">
    <location>
        <begin position="198"/>
        <end position="261"/>
    </location>
</feature>
<name>A0A0L0UPI9_9BASI</name>
<proteinExistence type="predicted"/>
<organism evidence="2 3">
    <name type="scientific">Puccinia striiformis f. sp. tritici PST-78</name>
    <dbReference type="NCBI Taxonomy" id="1165861"/>
    <lineage>
        <taxon>Eukaryota</taxon>
        <taxon>Fungi</taxon>
        <taxon>Dikarya</taxon>
        <taxon>Basidiomycota</taxon>
        <taxon>Pucciniomycotina</taxon>
        <taxon>Pucciniomycetes</taxon>
        <taxon>Pucciniales</taxon>
        <taxon>Pucciniaceae</taxon>
        <taxon>Puccinia</taxon>
    </lineage>
</organism>
<comment type="caution">
    <text evidence="2">The sequence shown here is derived from an EMBL/GenBank/DDBJ whole genome shotgun (WGS) entry which is preliminary data.</text>
</comment>
<evidence type="ECO:0000313" key="3">
    <source>
        <dbReference type="Proteomes" id="UP000054564"/>
    </source>
</evidence>
<dbReference type="EMBL" id="AJIL01000801">
    <property type="protein sequence ID" value="KNE88856.1"/>
    <property type="molecule type" value="Genomic_DNA"/>
</dbReference>
<feature type="non-terminal residue" evidence="2">
    <location>
        <position position="261"/>
    </location>
</feature>
<dbReference type="AlphaFoldDB" id="A0A0L0UPI9"/>
<keyword evidence="3" id="KW-1185">Reference proteome</keyword>
<feature type="region of interest" description="Disordered" evidence="1">
    <location>
        <begin position="77"/>
        <end position="158"/>
    </location>
</feature>
<accession>A0A0L0UPI9</accession>